<evidence type="ECO:0000256" key="9">
    <source>
        <dbReference type="ARBA" id="ARBA00023014"/>
    </source>
</evidence>
<comment type="subunit">
    <text evidence="11">Monomer.</text>
</comment>
<dbReference type="CDD" id="cd01335">
    <property type="entry name" value="Radical_SAM"/>
    <property type="match status" value="1"/>
</dbReference>
<dbReference type="Pfam" id="PF01938">
    <property type="entry name" value="TRAM"/>
    <property type="match status" value="1"/>
</dbReference>
<dbReference type="InterPro" id="IPR007197">
    <property type="entry name" value="rSAM"/>
</dbReference>
<protein>
    <recommendedName>
        <fullName evidence="10 11">tRNA-2-methylthio-N(6)-dimethylallyladenosine synthase</fullName>
        <ecNumber evidence="10 11">2.8.4.3</ecNumber>
    </recommendedName>
    <alternativeName>
        <fullName evidence="11">(Dimethylallyl)adenosine tRNA methylthiotransferase MiaB</fullName>
    </alternativeName>
    <alternativeName>
        <fullName evidence="11">tRNA-i(6)A37 methylthiotransferase</fullName>
    </alternativeName>
</protein>
<dbReference type="GO" id="GO:0035597">
    <property type="term" value="F:tRNA-2-methylthio-N(6)-dimethylallyladenosine(37) synthase activity"/>
    <property type="evidence" value="ECO:0007669"/>
    <property type="project" value="UniProtKB-EC"/>
</dbReference>
<proteinExistence type="inferred from homology"/>
<dbReference type="EMBL" id="LT838272">
    <property type="protein sequence ID" value="SMB97594.1"/>
    <property type="molecule type" value="Genomic_DNA"/>
</dbReference>
<comment type="catalytic activity">
    <reaction evidence="11">
        <text>N(6)-dimethylallyladenosine(37) in tRNA + (sulfur carrier)-SH + AH2 + 2 S-adenosyl-L-methionine = 2-methylsulfanyl-N(6)-dimethylallyladenosine(37) in tRNA + (sulfur carrier)-H + 5'-deoxyadenosine + L-methionine + A + S-adenosyl-L-homocysteine + 2 H(+)</text>
        <dbReference type="Rhea" id="RHEA:37067"/>
        <dbReference type="Rhea" id="RHEA-COMP:10375"/>
        <dbReference type="Rhea" id="RHEA-COMP:10376"/>
        <dbReference type="Rhea" id="RHEA-COMP:14737"/>
        <dbReference type="Rhea" id="RHEA-COMP:14739"/>
        <dbReference type="ChEBI" id="CHEBI:13193"/>
        <dbReference type="ChEBI" id="CHEBI:15378"/>
        <dbReference type="ChEBI" id="CHEBI:17319"/>
        <dbReference type="ChEBI" id="CHEBI:17499"/>
        <dbReference type="ChEBI" id="CHEBI:29917"/>
        <dbReference type="ChEBI" id="CHEBI:57844"/>
        <dbReference type="ChEBI" id="CHEBI:57856"/>
        <dbReference type="ChEBI" id="CHEBI:59789"/>
        <dbReference type="ChEBI" id="CHEBI:64428"/>
        <dbReference type="ChEBI" id="CHEBI:74415"/>
        <dbReference type="ChEBI" id="CHEBI:74417"/>
        <dbReference type="EC" id="2.8.4.3"/>
    </reaction>
</comment>
<dbReference type="PANTHER" id="PTHR43020">
    <property type="entry name" value="CDK5 REGULATORY SUBUNIT-ASSOCIATED PROTEIN 1"/>
    <property type="match status" value="1"/>
</dbReference>
<evidence type="ECO:0000313" key="16">
    <source>
        <dbReference type="Proteomes" id="UP000192569"/>
    </source>
</evidence>
<keyword evidence="2 11" id="KW-0004">4Fe-4S</keyword>
<keyword evidence="9 11" id="KW-0411">Iron-sulfur</keyword>
<feature type="binding site" evidence="11">
    <location>
        <position position="164"/>
    </location>
    <ligand>
        <name>[4Fe-4S] cluster</name>
        <dbReference type="ChEBI" id="CHEBI:49883"/>
        <label>2</label>
        <note>4Fe-4S-S-AdoMet</note>
    </ligand>
</feature>
<evidence type="ECO:0000256" key="8">
    <source>
        <dbReference type="ARBA" id="ARBA00023004"/>
    </source>
</evidence>
<dbReference type="InterPro" id="IPR005839">
    <property type="entry name" value="Methylthiotransferase"/>
</dbReference>
<comment type="similarity">
    <text evidence="11">Belongs to the methylthiotransferase family. MiaB subfamily.</text>
</comment>
<dbReference type="Pfam" id="PF04055">
    <property type="entry name" value="Radical_SAM"/>
    <property type="match status" value="1"/>
</dbReference>
<dbReference type="SFLD" id="SFLDG01061">
    <property type="entry name" value="methylthiotransferase"/>
    <property type="match status" value="1"/>
</dbReference>
<evidence type="ECO:0000256" key="11">
    <source>
        <dbReference type="HAMAP-Rule" id="MF_01864"/>
    </source>
</evidence>
<dbReference type="InterPro" id="IPR020612">
    <property type="entry name" value="Methylthiotransferase_CS"/>
</dbReference>
<keyword evidence="5 11" id="KW-0949">S-adenosyl-L-methionine</keyword>
<dbReference type="PANTHER" id="PTHR43020:SF2">
    <property type="entry name" value="MITOCHONDRIAL TRNA METHYLTHIOTRANSFERASE CDK5RAP1"/>
    <property type="match status" value="1"/>
</dbReference>
<dbReference type="SFLD" id="SFLDS00029">
    <property type="entry name" value="Radical_SAM"/>
    <property type="match status" value="1"/>
</dbReference>
<keyword evidence="6 11" id="KW-0819">tRNA processing</keyword>
<evidence type="ECO:0000256" key="10">
    <source>
        <dbReference type="ARBA" id="ARBA00033765"/>
    </source>
</evidence>
<dbReference type="SUPFAM" id="SSF102114">
    <property type="entry name" value="Radical SAM enzymes"/>
    <property type="match status" value="1"/>
</dbReference>
<sequence>MKSYWIKVYGCQMNERDGEIIAGLLEEAGYYKAPAMEEADVIVLHTCCVREKAENKVYGRLGQLARLKSKKPDLVIAVGGCMTQQPGAAEKMREKAPHVDLIYGTHNLHELPQLLKKVEEERRPVAVIWEKEGPVVEGLPLRRAHGAKALVTISYGCNNFCTYCIVPYVRGRERSRRPEDIIEEIKALVADGVLEVMLLGQNVNSYGKDLEDGVDFGNLLERVNAIPGLQRIRYMTSHPRDFTLKLVETISRLDKVCEHVHLPVQAGSNRVLELMNRGYTREYYLELVKTLRQYIPGISITTDLIVGFPGETEDDFQDTLDLVEQVQFDNAFTFMFSPRKGTVAATLPGQLPLEVKKERLYRLMEVQNRISRVKNEALVGQELEVLVEGPSETDPEKLSGRTRTNKLVIFPGPEDLVGKLVKVKITQAQTFLLKGEVAS</sequence>
<evidence type="ECO:0000259" key="12">
    <source>
        <dbReference type="PROSITE" id="PS50926"/>
    </source>
</evidence>
<dbReference type="STRING" id="698762.SAMN00808754_1888"/>
<evidence type="ECO:0000256" key="1">
    <source>
        <dbReference type="ARBA" id="ARBA00003234"/>
    </source>
</evidence>
<dbReference type="PROSITE" id="PS51918">
    <property type="entry name" value="RADICAL_SAM"/>
    <property type="match status" value="1"/>
</dbReference>
<feature type="binding site" evidence="11">
    <location>
        <position position="47"/>
    </location>
    <ligand>
        <name>[4Fe-4S] cluster</name>
        <dbReference type="ChEBI" id="CHEBI:49883"/>
        <label>1</label>
    </ligand>
</feature>
<comment type="function">
    <text evidence="1 11">Catalyzes the methylthiolation of N6-(dimethylallyl)adenosine (i(6)A), leading to the formation of 2-methylthio-N6-(dimethylallyl)adenosine (ms(2)i(6)A) at position 37 in tRNAs that read codons beginning with uridine.</text>
</comment>
<evidence type="ECO:0000256" key="7">
    <source>
        <dbReference type="ARBA" id="ARBA00022723"/>
    </source>
</evidence>
<dbReference type="InterPro" id="IPR058240">
    <property type="entry name" value="rSAM_sf"/>
</dbReference>
<evidence type="ECO:0000256" key="5">
    <source>
        <dbReference type="ARBA" id="ARBA00022691"/>
    </source>
</evidence>
<dbReference type="InterPro" id="IPR006638">
    <property type="entry name" value="Elp3/MiaA/NifB-like_rSAM"/>
</dbReference>
<dbReference type="NCBIfam" id="TIGR01574">
    <property type="entry name" value="miaB-methiolase"/>
    <property type="match status" value="1"/>
</dbReference>
<dbReference type="InterPro" id="IPR023404">
    <property type="entry name" value="rSAM_horseshoe"/>
</dbReference>
<keyword evidence="16" id="KW-1185">Reference proteome</keyword>
<dbReference type="FunFam" id="3.80.30.20:FF:000001">
    <property type="entry name" value="tRNA-2-methylthio-N(6)-dimethylallyladenosine synthase 2"/>
    <property type="match status" value="1"/>
</dbReference>
<keyword evidence="4 11" id="KW-0808">Transferase</keyword>
<dbReference type="Gene3D" id="3.80.30.20">
    <property type="entry name" value="tm_1862 like domain"/>
    <property type="match status" value="1"/>
</dbReference>
<dbReference type="AlphaFoldDB" id="A0A1W1VXI1"/>
<dbReference type="InterPro" id="IPR002792">
    <property type="entry name" value="TRAM_dom"/>
</dbReference>
<dbReference type="Gene3D" id="3.40.50.12160">
    <property type="entry name" value="Methylthiotransferase, N-terminal domain"/>
    <property type="match status" value="1"/>
</dbReference>
<dbReference type="GO" id="GO:0051539">
    <property type="term" value="F:4 iron, 4 sulfur cluster binding"/>
    <property type="evidence" value="ECO:0007669"/>
    <property type="project" value="UniProtKB-UniRule"/>
</dbReference>
<evidence type="ECO:0000256" key="3">
    <source>
        <dbReference type="ARBA" id="ARBA00022490"/>
    </source>
</evidence>
<gene>
    <name evidence="11" type="primary">miaB</name>
    <name evidence="15" type="ORF">SAMN00808754_1888</name>
</gene>
<keyword evidence="8 11" id="KW-0408">Iron</keyword>
<evidence type="ECO:0000256" key="6">
    <source>
        <dbReference type="ARBA" id="ARBA00022694"/>
    </source>
</evidence>
<evidence type="ECO:0000256" key="2">
    <source>
        <dbReference type="ARBA" id="ARBA00022485"/>
    </source>
</evidence>
<feature type="binding site" evidence="11">
    <location>
        <position position="11"/>
    </location>
    <ligand>
        <name>[4Fe-4S] cluster</name>
        <dbReference type="ChEBI" id="CHEBI:49883"/>
        <label>1</label>
    </ligand>
</feature>
<feature type="domain" description="Radical SAM core" evidence="14">
    <location>
        <begin position="143"/>
        <end position="374"/>
    </location>
</feature>
<dbReference type="HAMAP" id="MF_01864">
    <property type="entry name" value="tRNA_metthiotr_MiaB"/>
    <property type="match status" value="1"/>
</dbReference>
<dbReference type="InterPro" id="IPR006463">
    <property type="entry name" value="MiaB_methiolase"/>
</dbReference>
<evidence type="ECO:0000313" key="15">
    <source>
        <dbReference type="EMBL" id="SMB97594.1"/>
    </source>
</evidence>
<dbReference type="NCBIfam" id="TIGR00089">
    <property type="entry name" value="MiaB/RimO family radical SAM methylthiotransferase"/>
    <property type="match status" value="1"/>
</dbReference>
<feature type="binding site" evidence="11">
    <location>
        <position position="157"/>
    </location>
    <ligand>
        <name>[4Fe-4S] cluster</name>
        <dbReference type="ChEBI" id="CHEBI:49883"/>
        <label>2</label>
        <note>4Fe-4S-S-AdoMet</note>
    </ligand>
</feature>
<evidence type="ECO:0000259" key="14">
    <source>
        <dbReference type="PROSITE" id="PS51918"/>
    </source>
</evidence>
<dbReference type="PROSITE" id="PS50926">
    <property type="entry name" value="TRAM"/>
    <property type="match status" value="1"/>
</dbReference>
<dbReference type="InterPro" id="IPR038135">
    <property type="entry name" value="Methylthiotransferase_N_sf"/>
</dbReference>
<feature type="domain" description="MTTase N-terminal" evidence="13">
    <location>
        <begin position="2"/>
        <end position="120"/>
    </location>
</feature>
<feature type="domain" description="TRAM" evidence="12">
    <location>
        <begin position="376"/>
        <end position="439"/>
    </location>
</feature>
<accession>A0A1W1VXI1</accession>
<dbReference type="SFLD" id="SFLDF00273">
    <property type="entry name" value="(dimethylallyl)adenosine_tRNA"/>
    <property type="match status" value="1"/>
</dbReference>
<dbReference type="FunFam" id="3.40.50.12160:FF:000006">
    <property type="entry name" value="tRNA-2-methylthio-N(6)-dimethylallyladenosine synthase"/>
    <property type="match status" value="1"/>
</dbReference>
<keyword evidence="7 11" id="KW-0479">Metal-binding</keyword>
<dbReference type="Proteomes" id="UP000192569">
    <property type="component" value="Chromosome I"/>
</dbReference>
<reference evidence="15 16" key="1">
    <citation type="submission" date="2017-04" db="EMBL/GenBank/DDBJ databases">
        <authorList>
            <person name="Afonso C.L."/>
            <person name="Miller P.J."/>
            <person name="Scott M.A."/>
            <person name="Spackman E."/>
            <person name="Goraichik I."/>
            <person name="Dimitrov K.M."/>
            <person name="Suarez D.L."/>
            <person name="Swayne D.E."/>
        </authorList>
    </citation>
    <scope>NUCLEOTIDE SEQUENCE [LARGE SCALE GENOMIC DNA]</scope>
    <source>
        <strain evidence="15 16">ToBE</strain>
    </source>
</reference>
<dbReference type="GO" id="GO:0005829">
    <property type="term" value="C:cytosol"/>
    <property type="evidence" value="ECO:0007669"/>
    <property type="project" value="TreeGrafter"/>
</dbReference>
<dbReference type="GO" id="GO:0046872">
    <property type="term" value="F:metal ion binding"/>
    <property type="evidence" value="ECO:0007669"/>
    <property type="project" value="UniProtKB-KW"/>
</dbReference>
<dbReference type="PROSITE" id="PS51449">
    <property type="entry name" value="MTTASE_N"/>
    <property type="match status" value="1"/>
</dbReference>
<evidence type="ECO:0000256" key="4">
    <source>
        <dbReference type="ARBA" id="ARBA00022679"/>
    </source>
</evidence>
<organism evidence="15 16">
    <name type="scientific">Thermanaeromonas toyohensis ToBE</name>
    <dbReference type="NCBI Taxonomy" id="698762"/>
    <lineage>
        <taxon>Bacteria</taxon>
        <taxon>Bacillati</taxon>
        <taxon>Bacillota</taxon>
        <taxon>Clostridia</taxon>
        <taxon>Neomoorellales</taxon>
        <taxon>Neomoorellaceae</taxon>
        <taxon>Thermanaeromonas</taxon>
    </lineage>
</organism>
<evidence type="ECO:0000259" key="13">
    <source>
        <dbReference type="PROSITE" id="PS51449"/>
    </source>
</evidence>
<feature type="binding site" evidence="11">
    <location>
        <position position="81"/>
    </location>
    <ligand>
        <name>[4Fe-4S] cluster</name>
        <dbReference type="ChEBI" id="CHEBI:49883"/>
        <label>1</label>
    </ligand>
</feature>
<dbReference type="InterPro" id="IPR013848">
    <property type="entry name" value="Methylthiotransferase_N"/>
</dbReference>
<name>A0A1W1VXI1_9FIRM</name>
<dbReference type="SMART" id="SM00729">
    <property type="entry name" value="Elp3"/>
    <property type="match status" value="1"/>
</dbReference>
<dbReference type="SFLD" id="SFLDG01082">
    <property type="entry name" value="B12-binding_domain_containing"/>
    <property type="match status" value="1"/>
</dbReference>
<dbReference type="PROSITE" id="PS01278">
    <property type="entry name" value="MTTASE_RADICAL"/>
    <property type="match status" value="1"/>
</dbReference>
<keyword evidence="3 11" id="KW-0963">Cytoplasm</keyword>
<feature type="binding site" evidence="11">
    <location>
        <position position="161"/>
    </location>
    <ligand>
        <name>[4Fe-4S] cluster</name>
        <dbReference type="ChEBI" id="CHEBI:49883"/>
        <label>2</label>
        <note>4Fe-4S-S-AdoMet</note>
    </ligand>
</feature>
<dbReference type="EC" id="2.8.4.3" evidence="10 11"/>
<dbReference type="Pfam" id="PF00919">
    <property type="entry name" value="UPF0004"/>
    <property type="match status" value="1"/>
</dbReference>
<comment type="subcellular location">
    <subcellularLocation>
        <location evidence="11">Cytoplasm</location>
    </subcellularLocation>
</comment>
<comment type="cofactor">
    <cofactor evidence="11">
        <name>[4Fe-4S] cluster</name>
        <dbReference type="ChEBI" id="CHEBI:49883"/>
    </cofactor>
    <text evidence="11">Binds 2 [4Fe-4S] clusters. One cluster is coordinated with 3 cysteines and an exchangeable S-adenosyl-L-methionine.</text>
</comment>